<dbReference type="CDD" id="cd00038">
    <property type="entry name" value="CAP_ED"/>
    <property type="match status" value="1"/>
</dbReference>
<dbReference type="SMART" id="SM00100">
    <property type="entry name" value="cNMP"/>
    <property type="match status" value="1"/>
</dbReference>
<dbReference type="GO" id="GO:0003700">
    <property type="term" value="F:DNA-binding transcription factor activity"/>
    <property type="evidence" value="ECO:0007669"/>
    <property type="project" value="TreeGrafter"/>
</dbReference>
<keyword evidence="3" id="KW-0804">Transcription</keyword>
<dbReference type="PANTHER" id="PTHR24567:SF28">
    <property type="entry name" value="LISTERIOLYSIN REGULATORY PROTEIN"/>
    <property type="match status" value="1"/>
</dbReference>
<gene>
    <name evidence="7" type="ORF">EJO69_03790</name>
</gene>
<dbReference type="Gene3D" id="2.60.120.10">
    <property type="entry name" value="Jelly Rolls"/>
    <property type="match status" value="1"/>
</dbReference>
<organism evidence="7 8">
    <name type="scientific">Flaviflexus salsibiostraticola</name>
    <dbReference type="NCBI Taxonomy" id="1282737"/>
    <lineage>
        <taxon>Bacteria</taxon>
        <taxon>Bacillati</taxon>
        <taxon>Actinomycetota</taxon>
        <taxon>Actinomycetes</taxon>
        <taxon>Actinomycetales</taxon>
        <taxon>Actinomycetaceae</taxon>
        <taxon>Flaviflexus</taxon>
    </lineage>
</organism>
<dbReference type="PRINTS" id="PR00034">
    <property type="entry name" value="HTHCRP"/>
</dbReference>
<feature type="domain" description="HTH crp-type" evidence="6">
    <location>
        <begin position="172"/>
        <end position="245"/>
    </location>
</feature>
<evidence type="ECO:0000259" key="6">
    <source>
        <dbReference type="PROSITE" id="PS51063"/>
    </source>
</evidence>
<keyword evidence="8" id="KW-1185">Reference proteome</keyword>
<dbReference type="SMART" id="SM00419">
    <property type="entry name" value="HTH_CRP"/>
    <property type="match status" value="1"/>
</dbReference>
<dbReference type="Proteomes" id="UP000270021">
    <property type="component" value="Chromosome"/>
</dbReference>
<dbReference type="InterPro" id="IPR036388">
    <property type="entry name" value="WH-like_DNA-bd_sf"/>
</dbReference>
<dbReference type="PROSITE" id="PS50042">
    <property type="entry name" value="CNMP_BINDING_3"/>
    <property type="match status" value="1"/>
</dbReference>
<protein>
    <submittedName>
        <fullName evidence="7">Crp/Fnr family transcriptional regulator</fullName>
    </submittedName>
</protein>
<dbReference type="InterPro" id="IPR014710">
    <property type="entry name" value="RmlC-like_jellyroll"/>
</dbReference>
<sequence>MIEEKVGVSMARSPVTKSAGEPHQCSEETRLRVLRAVKWFRDLSDDEIDAISREITSHAWSPGEYLQIEGDHADALHVIAQGMAKVEKVSADGTTRIVDIAVPGDLVGVLPQLGAPVYTDSVATLSVTCALRIEAERFTSIMLTYPTVAVNVVDDLAHKLARSRHSETHGSRPVPQRLADVLLMLMRKVGRRDEEGILIDLPLSRVDLAAMAGSTPESVSRTMSRWKAQGIIDSGRRWTRVLRPRDIQELATA</sequence>
<evidence type="ECO:0000256" key="4">
    <source>
        <dbReference type="SAM" id="MobiDB-lite"/>
    </source>
</evidence>
<dbReference type="AlphaFoldDB" id="A0A3Q8WT30"/>
<reference evidence="7 8" key="1">
    <citation type="submission" date="2018-12" db="EMBL/GenBank/DDBJ databases">
        <title>Complete genome sequence of Flaviflexus salsibiostraticola KCTC 33148.</title>
        <authorList>
            <person name="Bae J.-W."/>
        </authorList>
    </citation>
    <scope>NUCLEOTIDE SEQUENCE [LARGE SCALE GENOMIC DNA]</scope>
    <source>
        <strain evidence="7 8">KCTC 33148</strain>
    </source>
</reference>
<evidence type="ECO:0000313" key="7">
    <source>
        <dbReference type="EMBL" id="AZN29527.1"/>
    </source>
</evidence>
<feature type="region of interest" description="Disordered" evidence="4">
    <location>
        <begin position="1"/>
        <end position="24"/>
    </location>
</feature>
<evidence type="ECO:0000256" key="3">
    <source>
        <dbReference type="ARBA" id="ARBA00023163"/>
    </source>
</evidence>
<dbReference type="KEGG" id="fsl:EJO69_03790"/>
<dbReference type="InterPro" id="IPR012318">
    <property type="entry name" value="HTH_CRP"/>
</dbReference>
<dbReference type="GO" id="GO:0005829">
    <property type="term" value="C:cytosol"/>
    <property type="evidence" value="ECO:0007669"/>
    <property type="project" value="TreeGrafter"/>
</dbReference>
<dbReference type="SUPFAM" id="SSF46785">
    <property type="entry name" value="Winged helix' DNA-binding domain"/>
    <property type="match status" value="1"/>
</dbReference>
<dbReference type="Pfam" id="PF00027">
    <property type="entry name" value="cNMP_binding"/>
    <property type="match status" value="1"/>
</dbReference>
<dbReference type="OrthoDB" id="156829at2"/>
<evidence type="ECO:0000259" key="5">
    <source>
        <dbReference type="PROSITE" id="PS50042"/>
    </source>
</evidence>
<dbReference type="InterPro" id="IPR050397">
    <property type="entry name" value="Env_Response_Regulators"/>
</dbReference>
<feature type="domain" description="Cyclic nucleotide-binding" evidence="5">
    <location>
        <begin position="39"/>
        <end position="159"/>
    </location>
</feature>
<dbReference type="Pfam" id="PF13545">
    <property type="entry name" value="HTH_Crp_2"/>
    <property type="match status" value="1"/>
</dbReference>
<dbReference type="InterPro" id="IPR000595">
    <property type="entry name" value="cNMP-bd_dom"/>
</dbReference>
<dbReference type="SUPFAM" id="SSF51206">
    <property type="entry name" value="cAMP-binding domain-like"/>
    <property type="match status" value="1"/>
</dbReference>
<evidence type="ECO:0000256" key="2">
    <source>
        <dbReference type="ARBA" id="ARBA00023125"/>
    </source>
</evidence>
<accession>A0A3Q8WT30</accession>
<dbReference type="PROSITE" id="PS51063">
    <property type="entry name" value="HTH_CRP_2"/>
    <property type="match status" value="1"/>
</dbReference>
<evidence type="ECO:0000313" key="8">
    <source>
        <dbReference type="Proteomes" id="UP000270021"/>
    </source>
</evidence>
<dbReference type="GO" id="GO:0003677">
    <property type="term" value="F:DNA binding"/>
    <property type="evidence" value="ECO:0007669"/>
    <property type="project" value="UniProtKB-KW"/>
</dbReference>
<dbReference type="Gene3D" id="1.10.10.10">
    <property type="entry name" value="Winged helix-like DNA-binding domain superfamily/Winged helix DNA-binding domain"/>
    <property type="match status" value="1"/>
</dbReference>
<dbReference type="InterPro" id="IPR036390">
    <property type="entry name" value="WH_DNA-bd_sf"/>
</dbReference>
<keyword evidence="1" id="KW-0805">Transcription regulation</keyword>
<evidence type="ECO:0000256" key="1">
    <source>
        <dbReference type="ARBA" id="ARBA00023015"/>
    </source>
</evidence>
<name>A0A3Q8WT30_9ACTO</name>
<keyword evidence="2" id="KW-0238">DNA-binding</keyword>
<dbReference type="EMBL" id="CP034438">
    <property type="protein sequence ID" value="AZN29527.1"/>
    <property type="molecule type" value="Genomic_DNA"/>
</dbReference>
<proteinExistence type="predicted"/>
<dbReference type="InterPro" id="IPR018490">
    <property type="entry name" value="cNMP-bd_dom_sf"/>
</dbReference>
<dbReference type="RefSeq" id="WP_126039423.1">
    <property type="nucleotide sequence ID" value="NZ_CP034438.1"/>
</dbReference>
<dbReference type="PANTHER" id="PTHR24567">
    <property type="entry name" value="CRP FAMILY TRANSCRIPTIONAL REGULATORY PROTEIN"/>
    <property type="match status" value="1"/>
</dbReference>